<gene>
    <name evidence="1" type="ORF">SRO942_LOCUS50391</name>
</gene>
<feature type="non-terminal residue" evidence="1">
    <location>
        <position position="13"/>
    </location>
</feature>
<evidence type="ECO:0000313" key="1">
    <source>
        <dbReference type="EMBL" id="CAF4650287.1"/>
    </source>
</evidence>
<organism evidence="1 2">
    <name type="scientific">Didymodactylos carnosus</name>
    <dbReference type="NCBI Taxonomy" id="1234261"/>
    <lineage>
        <taxon>Eukaryota</taxon>
        <taxon>Metazoa</taxon>
        <taxon>Spiralia</taxon>
        <taxon>Gnathifera</taxon>
        <taxon>Rotifera</taxon>
        <taxon>Eurotatoria</taxon>
        <taxon>Bdelloidea</taxon>
        <taxon>Philodinida</taxon>
        <taxon>Philodinidae</taxon>
        <taxon>Didymodactylos</taxon>
    </lineage>
</organism>
<name>A0A8S2ZVN8_9BILA</name>
<evidence type="ECO:0000313" key="2">
    <source>
        <dbReference type="Proteomes" id="UP000681722"/>
    </source>
</evidence>
<dbReference type="EMBL" id="CAJOBC010142386">
    <property type="protein sequence ID" value="CAF4650287.1"/>
    <property type="molecule type" value="Genomic_DNA"/>
</dbReference>
<reference evidence="1" key="1">
    <citation type="submission" date="2021-02" db="EMBL/GenBank/DDBJ databases">
        <authorList>
            <person name="Nowell W R."/>
        </authorList>
    </citation>
    <scope>NUCLEOTIDE SEQUENCE</scope>
</reference>
<sequence length="13" mass="1444">MLQKQNGTVPSQL</sequence>
<comment type="caution">
    <text evidence="1">The sequence shown here is derived from an EMBL/GenBank/DDBJ whole genome shotgun (WGS) entry which is preliminary data.</text>
</comment>
<dbReference type="Proteomes" id="UP000681722">
    <property type="component" value="Unassembled WGS sequence"/>
</dbReference>
<proteinExistence type="predicted"/>
<protein>
    <submittedName>
        <fullName evidence="1">Uncharacterized protein</fullName>
    </submittedName>
</protein>
<accession>A0A8S2ZVN8</accession>